<dbReference type="EMBL" id="LSRE01000009">
    <property type="protein sequence ID" value="KXO99530.1"/>
    <property type="molecule type" value="Genomic_DNA"/>
</dbReference>
<reference evidence="4" key="3">
    <citation type="submission" date="2016-02" db="EMBL/GenBank/DDBJ databases">
        <authorList>
            <person name="Wen L."/>
            <person name="He K."/>
            <person name="Yang H."/>
        </authorList>
    </citation>
    <scope>NUCLEOTIDE SEQUENCE [LARGE SCALE GENOMIC DNA]</scope>
    <source>
        <strain evidence="4">JCM 15929</strain>
    </source>
</reference>
<proteinExistence type="predicted"/>
<evidence type="ECO:0000313" key="2">
    <source>
        <dbReference type="EMBL" id="KXO99530.1"/>
    </source>
</evidence>
<evidence type="ECO:0000259" key="1">
    <source>
        <dbReference type="Pfam" id="PF16571"/>
    </source>
</evidence>
<feature type="domain" description="Elongation factor G-binding protein C-terminal treble-clef zinc-finger" evidence="1">
    <location>
        <begin position="8"/>
        <end position="163"/>
    </location>
</feature>
<evidence type="ECO:0000313" key="3">
    <source>
        <dbReference type="EMBL" id="KXP03282.1"/>
    </source>
</evidence>
<dbReference type="Pfam" id="PF16571">
    <property type="entry name" value="FBP_C"/>
    <property type="match status" value="1"/>
</dbReference>
<keyword evidence="5" id="KW-1185">Reference proteome</keyword>
<dbReference type="EMBL" id="LSRF01000058">
    <property type="protein sequence ID" value="KXP03282.1"/>
    <property type="molecule type" value="Genomic_DNA"/>
</dbReference>
<organism evidence="3 4">
    <name type="scientific">Tsukamurella pseudospumae</name>
    <dbReference type="NCBI Taxonomy" id="239498"/>
    <lineage>
        <taxon>Bacteria</taxon>
        <taxon>Bacillati</taxon>
        <taxon>Actinomycetota</taxon>
        <taxon>Actinomycetes</taxon>
        <taxon>Mycobacteriales</taxon>
        <taxon>Tsukamurellaceae</taxon>
        <taxon>Tsukamurella</taxon>
    </lineage>
</organism>
<dbReference type="AlphaFoldDB" id="A0A137ZYN8"/>
<comment type="caution">
    <text evidence="3">The sequence shown here is derived from an EMBL/GenBank/DDBJ whole genome shotgun (WGS) entry which is preliminary data.</text>
</comment>
<sequence length="168" mass="18551">MDPVSQQQIIDAFRGATKSEIKRVTFPADFDDLDFGKLEYLGWRDRKIPRRAYVAVPTTGPDGAELVTVILTQAEKKPAAKAMCSWCRDVNITSQAVLYTVRRGGAAGRKGDTIGMLVCEDFSCAANARKLPPAFHKGTDVEMIREQNLADLRTRVNGFVAEVLSTEE</sequence>
<gene>
    <name evidence="3" type="ORF">AXK60_15695</name>
    <name evidence="2" type="ORF">AXK61_17015</name>
</gene>
<dbReference type="InterPro" id="IPR032330">
    <property type="entry name" value="EF-G-binding_C"/>
</dbReference>
<accession>A0A137ZYN8</accession>
<dbReference type="Proteomes" id="UP000070258">
    <property type="component" value="Unassembled WGS sequence"/>
</dbReference>
<reference evidence="3" key="2">
    <citation type="submission" date="2016-02" db="EMBL/GenBank/DDBJ databases">
        <authorList>
            <person name="Teng J.L."/>
            <person name="Yang Y."/>
            <person name="Huang Y."/>
            <person name="Guo F."/>
            <person name="Wei W."/>
            <person name="Chen J.H."/>
            <person name="Wong S.Y."/>
            <person name="Lau S.K."/>
            <person name="Woo P.C."/>
        </authorList>
    </citation>
    <scope>NUCLEOTIDE SEQUENCE</scope>
    <source>
        <strain evidence="3">JCM 15929</strain>
    </source>
</reference>
<protein>
    <recommendedName>
        <fullName evidence="1">Elongation factor G-binding protein C-terminal treble-clef zinc-finger domain-containing protein</fullName>
    </recommendedName>
</protein>
<dbReference type="RefSeq" id="WP_068573913.1">
    <property type="nucleotide sequence ID" value="NZ_LSRE01000009.1"/>
</dbReference>
<dbReference type="Proteomes" id="UP000070409">
    <property type="component" value="Unassembled WGS sequence"/>
</dbReference>
<dbReference type="STRING" id="239498.AXK60_15695"/>
<evidence type="ECO:0000313" key="4">
    <source>
        <dbReference type="Proteomes" id="UP000070258"/>
    </source>
</evidence>
<evidence type="ECO:0000313" key="5">
    <source>
        <dbReference type="Proteomes" id="UP000070409"/>
    </source>
</evidence>
<name>A0A137ZYN8_9ACTN</name>
<reference evidence="2 5" key="1">
    <citation type="submission" date="2016-02" db="EMBL/GenBank/DDBJ databases">
        <authorList>
            <person name="Teng J.L."/>
            <person name="Tang Y."/>
            <person name="Huang Y."/>
            <person name="Guo F."/>
            <person name="Wei W."/>
            <person name="Chen J.H."/>
            <person name="Wong S.Y."/>
            <person name="Lau S.K."/>
            <person name="Woo P.C."/>
        </authorList>
    </citation>
    <scope>NUCLEOTIDE SEQUENCE [LARGE SCALE GENOMIC DNA]</scope>
    <source>
        <strain evidence="2 5">JCM 13375</strain>
    </source>
</reference>
<dbReference type="OrthoDB" id="4171838at2"/>